<evidence type="ECO:0000313" key="2">
    <source>
        <dbReference type="Proteomes" id="UP000324222"/>
    </source>
</evidence>
<evidence type="ECO:0000313" key="1">
    <source>
        <dbReference type="EMBL" id="MPC96159.1"/>
    </source>
</evidence>
<name>A0A5B7JMU9_PORTR</name>
<accession>A0A5B7JMU9</accession>
<gene>
    <name evidence="1" type="ORF">E2C01_091401</name>
</gene>
<keyword evidence="2" id="KW-1185">Reference proteome</keyword>
<organism evidence="1 2">
    <name type="scientific">Portunus trituberculatus</name>
    <name type="common">Swimming crab</name>
    <name type="synonym">Neptunus trituberculatus</name>
    <dbReference type="NCBI Taxonomy" id="210409"/>
    <lineage>
        <taxon>Eukaryota</taxon>
        <taxon>Metazoa</taxon>
        <taxon>Ecdysozoa</taxon>
        <taxon>Arthropoda</taxon>
        <taxon>Crustacea</taxon>
        <taxon>Multicrustacea</taxon>
        <taxon>Malacostraca</taxon>
        <taxon>Eumalacostraca</taxon>
        <taxon>Eucarida</taxon>
        <taxon>Decapoda</taxon>
        <taxon>Pleocyemata</taxon>
        <taxon>Brachyura</taxon>
        <taxon>Eubrachyura</taxon>
        <taxon>Portunoidea</taxon>
        <taxon>Portunidae</taxon>
        <taxon>Portuninae</taxon>
        <taxon>Portunus</taxon>
    </lineage>
</organism>
<dbReference type="EMBL" id="VSRR010104840">
    <property type="protein sequence ID" value="MPC96159.1"/>
    <property type="molecule type" value="Genomic_DNA"/>
</dbReference>
<proteinExistence type="predicted"/>
<reference evidence="1 2" key="1">
    <citation type="submission" date="2019-05" db="EMBL/GenBank/DDBJ databases">
        <title>Another draft genome of Portunus trituberculatus and its Hox gene families provides insights of decapod evolution.</title>
        <authorList>
            <person name="Jeong J.-H."/>
            <person name="Song I."/>
            <person name="Kim S."/>
            <person name="Choi T."/>
            <person name="Kim D."/>
            <person name="Ryu S."/>
            <person name="Kim W."/>
        </authorList>
    </citation>
    <scope>NUCLEOTIDE SEQUENCE [LARGE SCALE GENOMIC DNA]</scope>
    <source>
        <tissue evidence="1">Muscle</tissue>
    </source>
</reference>
<comment type="caution">
    <text evidence="1">The sequence shown here is derived from an EMBL/GenBank/DDBJ whole genome shotgun (WGS) entry which is preliminary data.</text>
</comment>
<dbReference type="AlphaFoldDB" id="A0A5B7JMU9"/>
<sequence>MRLRYQEALLLALAPPFLRLRWEADFEAGQTPAITPRWFLVSPEEQPAWTSAASLHTFTCYRCHHPATLQLLDFTSWLVAEWIFIGAPNPSNSARSLLAVTFTG</sequence>
<dbReference type="Proteomes" id="UP000324222">
    <property type="component" value="Unassembled WGS sequence"/>
</dbReference>
<protein>
    <submittedName>
        <fullName evidence="1">Uncharacterized protein</fullName>
    </submittedName>
</protein>